<keyword evidence="3" id="KW-1185">Reference proteome</keyword>
<dbReference type="Pfam" id="PF08379">
    <property type="entry name" value="Bact_transglu_N"/>
    <property type="match status" value="1"/>
</dbReference>
<name>A0ABY1NHA4_9HYPH</name>
<dbReference type="Proteomes" id="UP001157914">
    <property type="component" value="Unassembled WGS sequence"/>
</dbReference>
<dbReference type="Pfam" id="PF01841">
    <property type="entry name" value="Transglut_core"/>
    <property type="match status" value="1"/>
</dbReference>
<evidence type="ECO:0000259" key="1">
    <source>
        <dbReference type="SMART" id="SM00460"/>
    </source>
</evidence>
<evidence type="ECO:0000313" key="3">
    <source>
        <dbReference type="Proteomes" id="UP001157914"/>
    </source>
</evidence>
<dbReference type="Gene3D" id="3.10.620.30">
    <property type="match status" value="1"/>
</dbReference>
<proteinExistence type="predicted"/>
<dbReference type="PANTHER" id="PTHR33490:SF7">
    <property type="entry name" value="BLR2979 PROTEIN"/>
    <property type="match status" value="1"/>
</dbReference>
<dbReference type="PANTHER" id="PTHR33490">
    <property type="entry name" value="BLR5614 PROTEIN-RELATED"/>
    <property type="match status" value="1"/>
</dbReference>
<dbReference type="SUPFAM" id="SSF54001">
    <property type="entry name" value="Cysteine proteinases"/>
    <property type="match status" value="1"/>
</dbReference>
<dbReference type="InterPro" id="IPR013589">
    <property type="entry name" value="Bac_transglu_N"/>
</dbReference>
<dbReference type="InterPro" id="IPR038765">
    <property type="entry name" value="Papain-like_cys_pep_sf"/>
</dbReference>
<dbReference type="EMBL" id="FXTT01000001">
    <property type="protein sequence ID" value="SMP09700.1"/>
    <property type="molecule type" value="Genomic_DNA"/>
</dbReference>
<dbReference type="SMART" id="SM00460">
    <property type="entry name" value="TGc"/>
    <property type="match status" value="1"/>
</dbReference>
<gene>
    <name evidence="2" type="ORF">SAMN06265374_1149</name>
</gene>
<reference evidence="2 3" key="1">
    <citation type="submission" date="2017-05" db="EMBL/GenBank/DDBJ databases">
        <authorList>
            <person name="Varghese N."/>
            <person name="Submissions S."/>
        </authorList>
    </citation>
    <scope>NUCLEOTIDE SEQUENCE [LARGE SCALE GENOMIC DNA]</scope>
    <source>
        <strain evidence="2 3">DSM 15949</strain>
    </source>
</reference>
<dbReference type="RefSeq" id="WP_283404411.1">
    <property type="nucleotide sequence ID" value="NZ_BAAAEA010000001.1"/>
</dbReference>
<organism evidence="2 3">
    <name type="scientific">Roseibium denhamense</name>
    <dbReference type="NCBI Taxonomy" id="76305"/>
    <lineage>
        <taxon>Bacteria</taxon>
        <taxon>Pseudomonadati</taxon>
        <taxon>Pseudomonadota</taxon>
        <taxon>Alphaproteobacteria</taxon>
        <taxon>Hyphomicrobiales</taxon>
        <taxon>Stappiaceae</taxon>
        <taxon>Roseibium</taxon>
    </lineage>
</organism>
<accession>A0ABY1NHA4</accession>
<feature type="domain" description="Transglutaminase-like" evidence="1">
    <location>
        <begin position="176"/>
        <end position="247"/>
    </location>
</feature>
<sequence>MLYDITLEIGYEYASPANTGRHTLRLLPANIPGEQRIINGHVSLNPSPNERHDRKDFFGNEVTDVAYRKPHTELQFRVRTRIERTAAPVGFDISPALPDLAKELAGIQSISPLEPVHFLASSPRLPLDPAFAAYSAEKTTPDMSVMKIIEAIGKALHEDMSFDADATTVDTPVLEAFENRHGVCQDYSHIMIACLRCLGIPAGYVSGFLRTIPPEGQPRLEGADAMHAWVRAWCGIEGGWIEYDPTNALRVGQDHIVVGYGRDYGDVAPVKGVMRTAGGQTTHQKVDVVPLS</sequence>
<evidence type="ECO:0000313" key="2">
    <source>
        <dbReference type="EMBL" id="SMP09700.1"/>
    </source>
</evidence>
<comment type="caution">
    <text evidence="2">The sequence shown here is derived from an EMBL/GenBank/DDBJ whole genome shotgun (WGS) entry which is preliminary data.</text>
</comment>
<protein>
    <submittedName>
        <fullName evidence="2">Transglutaminase-like enzyme, putative cysteine protease</fullName>
    </submittedName>
</protein>
<dbReference type="InterPro" id="IPR002931">
    <property type="entry name" value="Transglutaminase-like"/>
</dbReference>